<dbReference type="EMBL" id="FRBM01000005">
    <property type="protein sequence ID" value="SHL71413.1"/>
    <property type="molecule type" value="Genomic_DNA"/>
</dbReference>
<evidence type="ECO:0000313" key="4">
    <source>
        <dbReference type="Proteomes" id="UP000184069"/>
    </source>
</evidence>
<proteinExistence type="predicted"/>
<reference evidence="2 4" key="2">
    <citation type="submission" date="2016-11" db="EMBL/GenBank/DDBJ databases">
        <authorList>
            <person name="Jaros S."/>
            <person name="Januszkiewicz K."/>
            <person name="Wedrychowicz H."/>
        </authorList>
    </citation>
    <scope>NUCLEOTIDE SEQUENCE [LARGE SCALE GENOMIC DNA]</scope>
    <source>
        <strain evidence="2 4">DSM 27621</strain>
    </source>
</reference>
<evidence type="ECO:0000313" key="1">
    <source>
        <dbReference type="EMBL" id="OCA79428.1"/>
    </source>
</evidence>
<dbReference type="Proteomes" id="UP000093508">
    <property type="component" value="Unassembled WGS sequence"/>
</dbReference>
<dbReference type="STRING" id="1423959.SAMN05444407_105394"/>
<accession>A0A1M7CWC1</accession>
<organism evidence="2 4">
    <name type="scientific">Chryseobacterium contaminans</name>
    <dbReference type="NCBI Taxonomy" id="1423959"/>
    <lineage>
        <taxon>Bacteria</taxon>
        <taxon>Pseudomonadati</taxon>
        <taxon>Bacteroidota</taxon>
        <taxon>Flavobacteriia</taxon>
        <taxon>Flavobacteriales</taxon>
        <taxon>Weeksellaceae</taxon>
        <taxon>Chryseobacterium group</taxon>
        <taxon>Chryseobacterium</taxon>
    </lineage>
</organism>
<dbReference type="Proteomes" id="UP000184069">
    <property type="component" value="Unassembled WGS sequence"/>
</dbReference>
<evidence type="ECO:0000313" key="2">
    <source>
        <dbReference type="EMBL" id="SHL71413.1"/>
    </source>
</evidence>
<evidence type="ECO:0000313" key="3">
    <source>
        <dbReference type="Proteomes" id="UP000093508"/>
    </source>
</evidence>
<sequence>MEISTIKEHLCLCRVLQNRFGIYPHYPKNTKKLILTEAIIDAISLLQIKDIVQKGCHTELVKVIVYFETNRLNE</sequence>
<keyword evidence="3" id="KW-1185">Reference proteome</keyword>
<protein>
    <submittedName>
        <fullName evidence="2">Uncharacterized protein</fullName>
    </submittedName>
</protein>
<name>A0A1M7CWC1_9FLAO</name>
<dbReference type="AlphaFoldDB" id="A0A1M7CWC1"/>
<gene>
    <name evidence="1" type="ORF">BBH99_18925</name>
    <name evidence="2" type="ORF">SAMN05444407_105394</name>
</gene>
<reference evidence="1 3" key="1">
    <citation type="submission" date="2016-07" db="EMBL/GenBank/DDBJ databases">
        <authorList>
            <person name="Jeong J.-J."/>
            <person name="Kim D.W."/>
            <person name="Sang M.K."/>
            <person name="Choi I.-G."/>
            <person name="Kim K.D."/>
        </authorList>
    </citation>
    <scope>NUCLEOTIDE SEQUENCE [LARGE SCALE GENOMIC DNA]</scope>
    <source>
        <strain evidence="1 3">C-26</strain>
    </source>
</reference>
<dbReference type="EMBL" id="MAYF01000082">
    <property type="protein sequence ID" value="OCA79428.1"/>
    <property type="molecule type" value="Genomic_DNA"/>
</dbReference>